<protein>
    <recommendedName>
        <fullName evidence="4">Tripartite tricarboxylate transporter TctB family protein</fullName>
    </recommendedName>
</protein>
<keyword evidence="1" id="KW-0472">Membrane</keyword>
<feature type="transmembrane region" description="Helical" evidence="1">
    <location>
        <begin position="15"/>
        <end position="38"/>
    </location>
</feature>
<evidence type="ECO:0000313" key="2">
    <source>
        <dbReference type="EMBL" id="NSX53646.1"/>
    </source>
</evidence>
<dbReference type="RefSeq" id="WP_174134831.1">
    <property type="nucleotide sequence ID" value="NZ_JABUFE010000001.1"/>
</dbReference>
<evidence type="ECO:0008006" key="4">
    <source>
        <dbReference type="Google" id="ProtNLM"/>
    </source>
</evidence>
<feature type="transmembrane region" description="Helical" evidence="1">
    <location>
        <begin position="98"/>
        <end position="115"/>
    </location>
</feature>
<proteinExistence type="predicted"/>
<feature type="transmembrane region" description="Helical" evidence="1">
    <location>
        <begin position="121"/>
        <end position="137"/>
    </location>
</feature>
<evidence type="ECO:0000256" key="1">
    <source>
        <dbReference type="SAM" id="Phobius"/>
    </source>
</evidence>
<gene>
    <name evidence="2" type="ORF">HRQ87_02425</name>
</gene>
<feature type="transmembrane region" description="Helical" evidence="1">
    <location>
        <begin position="144"/>
        <end position="163"/>
    </location>
</feature>
<keyword evidence="3" id="KW-1185">Reference proteome</keyword>
<keyword evidence="1" id="KW-1133">Transmembrane helix</keyword>
<feature type="transmembrane region" description="Helical" evidence="1">
    <location>
        <begin position="175"/>
        <end position="190"/>
    </location>
</feature>
<evidence type="ECO:0000313" key="3">
    <source>
        <dbReference type="Proteomes" id="UP000777935"/>
    </source>
</evidence>
<dbReference type="EMBL" id="JABUFE010000001">
    <property type="protein sequence ID" value="NSX53646.1"/>
    <property type="molecule type" value="Genomic_DNA"/>
</dbReference>
<comment type="caution">
    <text evidence="2">The sequence shown here is derived from an EMBL/GenBank/DDBJ whole genome shotgun (WGS) entry which is preliminary data.</text>
</comment>
<name>A0ABX2ITP1_9RHOB</name>
<sequence>METNDDIATLRTRDFWSALIIMALSVFFLWKTFAIPLFGGDRAGVSGAEWYNSAAIVPLGIFGGLLILSVILLITAIRQGGATAALTATGIGWNRAEAIRFTTIGLILFFYLTGLVPRVDFIIASGLLITALTYGYHSGQQKRMIITAAAVVVPGAFSLVFYLPQAKWNGHVDDYVTLVFWITLMLWVLWHSRTDKILRLVPIIAITAPILLICVMAFGFRQNIPARGGLIFKQIEYHYYVTLRPIWRG</sequence>
<feature type="transmembrane region" description="Helical" evidence="1">
    <location>
        <begin position="197"/>
        <end position="220"/>
    </location>
</feature>
<organism evidence="2 3">
    <name type="scientific">Parasulfitobacter algicola</name>
    <dbReference type="NCBI Taxonomy" id="2614809"/>
    <lineage>
        <taxon>Bacteria</taxon>
        <taxon>Pseudomonadati</taxon>
        <taxon>Pseudomonadota</taxon>
        <taxon>Alphaproteobacteria</taxon>
        <taxon>Rhodobacterales</taxon>
        <taxon>Roseobacteraceae</taxon>
        <taxon>Parasulfitobacter</taxon>
    </lineage>
</organism>
<feature type="transmembrane region" description="Helical" evidence="1">
    <location>
        <begin position="50"/>
        <end position="77"/>
    </location>
</feature>
<accession>A0ABX2ITP1</accession>
<reference evidence="2 3" key="1">
    <citation type="submission" date="2020-06" db="EMBL/GenBank/DDBJ databases">
        <title>Sulfitobacter algicola sp. nov., isolated from green algae.</title>
        <authorList>
            <person name="Wang C."/>
        </authorList>
    </citation>
    <scope>NUCLEOTIDE SEQUENCE [LARGE SCALE GENOMIC DNA]</scope>
    <source>
        <strain evidence="2 3">1151</strain>
    </source>
</reference>
<keyword evidence="1" id="KW-0812">Transmembrane</keyword>
<dbReference type="Proteomes" id="UP000777935">
    <property type="component" value="Unassembled WGS sequence"/>
</dbReference>